<evidence type="ECO:0000256" key="4">
    <source>
        <dbReference type="ARBA" id="ARBA00022692"/>
    </source>
</evidence>
<dbReference type="PANTHER" id="PTHR12479:SF10">
    <property type="entry name" value="LYSOSOMAL-ASSOCIATED TRANSMEMBRANE PROTEIN"/>
    <property type="match status" value="1"/>
</dbReference>
<dbReference type="OrthoDB" id="10002163at2759"/>
<proteinExistence type="inferred from homology"/>
<comment type="caution">
    <text evidence="9">The sequence shown here is derived from an EMBL/GenBank/DDBJ whole genome shotgun (WGS) entry which is preliminary data.</text>
</comment>
<dbReference type="Pfam" id="PF03821">
    <property type="entry name" value="Mtp"/>
    <property type="match status" value="1"/>
</dbReference>
<evidence type="ECO:0000313" key="10">
    <source>
        <dbReference type="Proteomes" id="UP000285301"/>
    </source>
</evidence>
<evidence type="ECO:0000313" key="9">
    <source>
        <dbReference type="EMBL" id="RWS05063.1"/>
    </source>
</evidence>
<evidence type="ECO:0008006" key="11">
    <source>
        <dbReference type="Google" id="ProtNLM"/>
    </source>
</evidence>
<evidence type="ECO:0000256" key="6">
    <source>
        <dbReference type="ARBA" id="ARBA00023136"/>
    </source>
</evidence>
<keyword evidence="10" id="KW-1185">Reference proteome</keyword>
<accession>A0A3S3NZW8</accession>
<protein>
    <recommendedName>
        <fullName evidence="11">Lysosomal-associated transmembrane protein 4A-like protein</fullName>
    </recommendedName>
</protein>
<evidence type="ECO:0000256" key="1">
    <source>
        <dbReference type="ARBA" id="ARBA00004127"/>
    </source>
</evidence>
<feature type="compositionally biased region" description="Polar residues" evidence="7">
    <location>
        <begin position="263"/>
        <end position="276"/>
    </location>
</feature>
<evidence type="ECO:0000256" key="8">
    <source>
        <dbReference type="SAM" id="Phobius"/>
    </source>
</evidence>
<comment type="similarity">
    <text evidence="2">Belongs to the LAPTM4/LAPTM5 transporter family.</text>
</comment>
<dbReference type="Proteomes" id="UP000285301">
    <property type="component" value="Unassembled WGS sequence"/>
</dbReference>
<feature type="transmembrane region" description="Helical" evidence="8">
    <location>
        <begin position="68"/>
        <end position="91"/>
    </location>
</feature>
<feature type="region of interest" description="Disordered" evidence="7">
    <location>
        <begin position="209"/>
        <end position="285"/>
    </location>
</feature>
<keyword evidence="5 8" id="KW-1133">Transmembrane helix</keyword>
<evidence type="ECO:0000256" key="7">
    <source>
        <dbReference type="SAM" id="MobiDB-lite"/>
    </source>
</evidence>
<feature type="transmembrane region" description="Helical" evidence="8">
    <location>
        <begin position="98"/>
        <end position="118"/>
    </location>
</feature>
<keyword evidence="3" id="KW-0813">Transport</keyword>
<dbReference type="GO" id="GO:0012505">
    <property type="term" value="C:endomembrane system"/>
    <property type="evidence" value="ECO:0007669"/>
    <property type="project" value="UniProtKB-SubCell"/>
</dbReference>
<reference evidence="9 10" key="1">
    <citation type="journal article" date="2018" name="Gigascience">
        <title>Genomes of trombidid mites reveal novel predicted allergens and laterally-transferred genes associated with secondary metabolism.</title>
        <authorList>
            <person name="Dong X."/>
            <person name="Chaisiri K."/>
            <person name="Xia D."/>
            <person name="Armstrong S.D."/>
            <person name="Fang Y."/>
            <person name="Donnelly M.J."/>
            <person name="Kadowaki T."/>
            <person name="McGarry J.W."/>
            <person name="Darby A.C."/>
            <person name="Makepeace B.L."/>
        </authorList>
    </citation>
    <scope>NUCLEOTIDE SEQUENCE [LARGE SCALE GENOMIC DNA]</scope>
    <source>
        <strain evidence="9">UoL-WK</strain>
    </source>
</reference>
<evidence type="ECO:0000256" key="2">
    <source>
        <dbReference type="ARBA" id="ARBA00010076"/>
    </source>
</evidence>
<dbReference type="PANTHER" id="PTHR12479">
    <property type="entry name" value="LYSOSOMAL-ASSOCIATED TRANSMEMBRANE PROTEIN"/>
    <property type="match status" value="1"/>
</dbReference>
<keyword evidence="4 8" id="KW-0812">Transmembrane</keyword>
<comment type="subcellular location">
    <subcellularLocation>
        <location evidence="1">Endomembrane system</location>
        <topology evidence="1">Multi-pass membrane protein</topology>
    </subcellularLocation>
</comment>
<gene>
    <name evidence="9" type="ORF">B4U79_01342</name>
</gene>
<dbReference type="InterPro" id="IPR004687">
    <property type="entry name" value="LAPTM4/5"/>
</dbReference>
<dbReference type="GO" id="GO:0005765">
    <property type="term" value="C:lysosomal membrane"/>
    <property type="evidence" value="ECO:0007669"/>
    <property type="project" value="TreeGrafter"/>
</dbReference>
<feature type="compositionally biased region" description="Basic and acidic residues" evidence="7">
    <location>
        <begin position="239"/>
        <end position="248"/>
    </location>
</feature>
<dbReference type="AlphaFoldDB" id="A0A3S3NZW8"/>
<feature type="transmembrane region" description="Helical" evidence="8">
    <location>
        <begin position="21"/>
        <end position="48"/>
    </location>
</feature>
<dbReference type="EMBL" id="NCKU01005057">
    <property type="protein sequence ID" value="RWS05063.1"/>
    <property type="molecule type" value="Genomic_DNA"/>
</dbReference>
<name>A0A3S3NZW8_9ACAR</name>
<evidence type="ECO:0000256" key="3">
    <source>
        <dbReference type="ARBA" id="ARBA00022448"/>
    </source>
</evidence>
<organism evidence="9 10">
    <name type="scientific">Dinothrombium tinctorium</name>
    <dbReference type="NCBI Taxonomy" id="1965070"/>
    <lineage>
        <taxon>Eukaryota</taxon>
        <taxon>Metazoa</taxon>
        <taxon>Ecdysozoa</taxon>
        <taxon>Arthropoda</taxon>
        <taxon>Chelicerata</taxon>
        <taxon>Arachnida</taxon>
        <taxon>Acari</taxon>
        <taxon>Acariformes</taxon>
        <taxon>Trombidiformes</taxon>
        <taxon>Prostigmata</taxon>
        <taxon>Anystina</taxon>
        <taxon>Parasitengona</taxon>
        <taxon>Trombidioidea</taxon>
        <taxon>Trombidiidae</taxon>
        <taxon>Dinothrombium</taxon>
    </lineage>
</organism>
<keyword evidence="6 8" id="KW-0472">Membrane</keyword>
<dbReference type="InterPro" id="IPR051115">
    <property type="entry name" value="LAPTM_transporter"/>
</dbReference>
<sequence>MNRENAYVERYAYCLCLHVKPATIFLGVINLIGFSLCGVRYLTTLGYYEAETEFRDGRNSMNAVHRSTATYLAVTTYLFCATVSAMLLYGVIKSRPAYLMPFFGIQLFDFFFSLPTFLSSLYAHTTHTDYETSNYRLLDVKRLWPNASPAVVYSTTLLLAVCLMLFKGYFLCVVWKCYRYLKIKEMMLPLAYAHPTVEVTIPAPIVSQASQQSPPDYETATKTCPPPDYESAVRAYAEYNEKPRDEQRTPTVVVDSENIGANVDSQNIEQKPTNDQSSEERKQNS</sequence>
<feature type="transmembrane region" description="Helical" evidence="8">
    <location>
        <begin position="151"/>
        <end position="178"/>
    </location>
</feature>
<evidence type="ECO:0000256" key="5">
    <source>
        <dbReference type="ARBA" id="ARBA00022989"/>
    </source>
</evidence>